<name>A0A329LTC7_9BACL</name>
<keyword evidence="2 6" id="KW-0732">Signal</keyword>
<keyword evidence="8" id="KW-1185">Reference proteome</keyword>
<reference evidence="7 8" key="1">
    <citation type="journal article" date="2009" name="Int. J. Syst. Evol. Microbiol.">
        <title>Paenibacillus contaminans sp. nov., isolated from a contaminated laboratory plate.</title>
        <authorList>
            <person name="Chou J.H."/>
            <person name="Lee J.H."/>
            <person name="Lin M.C."/>
            <person name="Chang P.S."/>
            <person name="Arun A.B."/>
            <person name="Young C.C."/>
            <person name="Chen W.M."/>
        </authorList>
    </citation>
    <scope>NUCLEOTIDE SEQUENCE [LARGE SCALE GENOMIC DNA]</scope>
    <source>
        <strain evidence="7 8">CKOBP-6</strain>
    </source>
</reference>
<gene>
    <name evidence="7" type="ORF">DQG23_36440</name>
</gene>
<feature type="chain" id="PRO_5016456678" evidence="6">
    <location>
        <begin position="24"/>
        <end position="514"/>
    </location>
</feature>
<keyword evidence="4" id="KW-0564">Palmitate</keyword>
<keyword evidence="5" id="KW-0449">Lipoprotein</keyword>
<dbReference type="SUPFAM" id="SSF53850">
    <property type="entry name" value="Periplasmic binding protein-like II"/>
    <property type="match status" value="1"/>
</dbReference>
<feature type="signal peptide" evidence="6">
    <location>
        <begin position="1"/>
        <end position="23"/>
    </location>
</feature>
<proteinExistence type="predicted"/>
<protein>
    <submittedName>
        <fullName evidence="7">Peptide permease</fullName>
    </submittedName>
</protein>
<evidence type="ECO:0000256" key="2">
    <source>
        <dbReference type="ARBA" id="ARBA00022729"/>
    </source>
</evidence>
<dbReference type="CDD" id="cd13580">
    <property type="entry name" value="PBP2_AlgQ_like_1"/>
    <property type="match status" value="1"/>
</dbReference>
<evidence type="ECO:0000256" key="6">
    <source>
        <dbReference type="SAM" id="SignalP"/>
    </source>
</evidence>
<dbReference type="InterPro" id="IPR006059">
    <property type="entry name" value="SBP"/>
</dbReference>
<organism evidence="7 8">
    <name type="scientific">Paenibacillus contaminans</name>
    <dbReference type="NCBI Taxonomy" id="450362"/>
    <lineage>
        <taxon>Bacteria</taxon>
        <taxon>Bacillati</taxon>
        <taxon>Bacillota</taxon>
        <taxon>Bacilli</taxon>
        <taxon>Bacillales</taxon>
        <taxon>Paenibacillaceae</taxon>
        <taxon>Paenibacillus</taxon>
    </lineage>
</organism>
<dbReference type="OrthoDB" id="9787283at2"/>
<sequence length="514" mass="57731">MRITSSRIIAAALLPVVAGIVSGCETDGSPNGQSPSGKFHVSKDAGKRMTISIVANSQGSTFPDGTDENHNEYLDYIEQNTNLDIKVTLPPLDGYDDKLSVMMSSGDLPDMLNAPNPSWFINYVNRNALMPLDDVIERYGPELKERIPQEAWENVTVNGHIYAVPSLNEVKGAEIMYVRKDWLDRLGLQPPRTLDEYYKVMKAFAERDPDGNGKNDTIGFAILERLGRTAPIFGAFGTQIMQSAWYERDGRLVAGATLPETKEALAFLAKLYEEKLLDPLFPLNKSANFQEKIVSGKVGLFSAAWSDTRGPIEASRKKDPNAVWIPLEFPIGPNGSKGTYDMSLVRSYNVIPATSKNAEGVIRFLNFIGGKGHRDLKLGFENEIWTKVDGKMITNFEEHTKHYYRGIYSALADTIEPDVSKDRLDSLGEQFNLWDNLQRIERSLIRSKFTGTPTPAMGKYNVRLLKEQDEAFTKIVLGAAPLSEFDAFVERWYSEGGEEITREVNEWYDRRQMK</sequence>
<comment type="caution">
    <text evidence="7">The sequence shown here is derived from an EMBL/GenBank/DDBJ whole genome shotgun (WGS) entry which is preliminary data.</text>
</comment>
<dbReference type="Pfam" id="PF01547">
    <property type="entry name" value="SBP_bac_1"/>
    <property type="match status" value="1"/>
</dbReference>
<dbReference type="InterPro" id="IPR050490">
    <property type="entry name" value="Bact_solute-bd_prot1"/>
</dbReference>
<dbReference type="PROSITE" id="PS51257">
    <property type="entry name" value="PROKAR_LIPOPROTEIN"/>
    <property type="match status" value="1"/>
</dbReference>
<dbReference type="RefSeq" id="WP_113035962.1">
    <property type="nucleotide sequence ID" value="NZ_QMFB01000038.1"/>
</dbReference>
<evidence type="ECO:0000313" key="8">
    <source>
        <dbReference type="Proteomes" id="UP000250369"/>
    </source>
</evidence>
<dbReference type="PANTHER" id="PTHR43649">
    <property type="entry name" value="ARABINOSE-BINDING PROTEIN-RELATED"/>
    <property type="match status" value="1"/>
</dbReference>
<evidence type="ECO:0000256" key="4">
    <source>
        <dbReference type="ARBA" id="ARBA00023139"/>
    </source>
</evidence>
<evidence type="ECO:0000313" key="7">
    <source>
        <dbReference type="EMBL" id="RAV11225.1"/>
    </source>
</evidence>
<dbReference type="EMBL" id="QMFB01000038">
    <property type="protein sequence ID" value="RAV11225.1"/>
    <property type="molecule type" value="Genomic_DNA"/>
</dbReference>
<evidence type="ECO:0000256" key="5">
    <source>
        <dbReference type="ARBA" id="ARBA00023288"/>
    </source>
</evidence>
<dbReference type="PANTHER" id="PTHR43649:SF33">
    <property type="entry name" value="POLYGALACTURONAN_RHAMNOGALACTURONAN-BINDING PROTEIN YTCQ"/>
    <property type="match status" value="1"/>
</dbReference>
<dbReference type="Proteomes" id="UP000250369">
    <property type="component" value="Unassembled WGS sequence"/>
</dbReference>
<evidence type="ECO:0000256" key="1">
    <source>
        <dbReference type="ARBA" id="ARBA00022475"/>
    </source>
</evidence>
<keyword evidence="3" id="KW-0472">Membrane</keyword>
<accession>A0A329LTC7</accession>
<keyword evidence="1" id="KW-1003">Cell membrane</keyword>
<dbReference type="Gene3D" id="3.40.190.10">
    <property type="entry name" value="Periplasmic binding protein-like II"/>
    <property type="match status" value="2"/>
</dbReference>
<evidence type="ECO:0000256" key="3">
    <source>
        <dbReference type="ARBA" id="ARBA00023136"/>
    </source>
</evidence>
<dbReference type="AlphaFoldDB" id="A0A329LTC7"/>